<name>A0A4Y2F7N3_ARAVE</name>
<dbReference type="EMBL" id="BGPR01000841">
    <property type="protein sequence ID" value="GBM37453.1"/>
    <property type="molecule type" value="Genomic_DNA"/>
</dbReference>
<accession>A0A4Y2F7N3</accession>
<reference evidence="1 2" key="1">
    <citation type="journal article" date="2019" name="Sci. Rep.">
        <title>Orb-weaving spider Araneus ventricosus genome elucidates the spidroin gene catalogue.</title>
        <authorList>
            <person name="Kono N."/>
            <person name="Nakamura H."/>
            <person name="Ohtoshi R."/>
            <person name="Moran D.A.P."/>
            <person name="Shinohara A."/>
            <person name="Yoshida Y."/>
            <person name="Fujiwara M."/>
            <person name="Mori M."/>
            <person name="Tomita M."/>
            <person name="Arakawa K."/>
        </authorList>
    </citation>
    <scope>NUCLEOTIDE SEQUENCE [LARGE SCALE GENOMIC DNA]</scope>
</reference>
<dbReference type="AlphaFoldDB" id="A0A4Y2F7N3"/>
<sequence>MTSPNPTRGTRIDPLVSLIFCFEDTSELFWGGSRNFDPCIYDKEDIPYSLNFLTILMRGTFGLRRKILRAPDLYTWQVFSRIRFRAYEDPRIVWTEELRCTQSWTTIQNFDLRTTKQSYRINNVNTANSQNH</sequence>
<dbReference type="Proteomes" id="UP000499080">
    <property type="component" value="Unassembled WGS sequence"/>
</dbReference>
<evidence type="ECO:0000313" key="1">
    <source>
        <dbReference type="EMBL" id="GBM37453.1"/>
    </source>
</evidence>
<protein>
    <submittedName>
        <fullName evidence="1">Uncharacterized protein</fullName>
    </submittedName>
</protein>
<keyword evidence="2" id="KW-1185">Reference proteome</keyword>
<gene>
    <name evidence="1" type="ORF">AVEN_263131_1</name>
</gene>
<evidence type="ECO:0000313" key="2">
    <source>
        <dbReference type="Proteomes" id="UP000499080"/>
    </source>
</evidence>
<proteinExistence type="predicted"/>
<organism evidence="1 2">
    <name type="scientific">Araneus ventricosus</name>
    <name type="common">Orbweaver spider</name>
    <name type="synonym">Epeira ventricosa</name>
    <dbReference type="NCBI Taxonomy" id="182803"/>
    <lineage>
        <taxon>Eukaryota</taxon>
        <taxon>Metazoa</taxon>
        <taxon>Ecdysozoa</taxon>
        <taxon>Arthropoda</taxon>
        <taxon>Chelicerata</taxon>
        <taxon>Arachnida</taxon>
        <taxon>Araneae</taxon>
        <taxon>Araneomorphae</taxon>
        <taxon>Entelegynae</taxon>
        <taxon>Araneoidea</taxon>
        <taxon>Araneidae</taxon>
        <taxon>Araneus</taxon>
    </lineage>
</organism>
<comment type="caution">
    <text evidence="1">The sequence shown here is derived from an EMBL/GenBank/DDBJ whole genome shotgun (WGS) entry which is preliminary data.</text>
</comment>